<keyword evidence="2" id="KW-0808">Transferase</keyword>
<dbReference type="AlphaFoldDB" id="A0A370DLQ6"/>
<evidence type="ECO:0000259" key="1">
    <source>
        <dbReference type="PROSITE" id="PS51833"/>
    </source>
</evidence>
<dbReference type="InterPro" id="IPR052340">
    <property type="entry name" value="RNase_Y/CdgJ"/>
</dbReference>
<keyword evidence="3" id="KW-1185">Reference proteome</keyword>
<keyword evidence="2" id="KW-0418">Kinase</keyword>
<evidence type="ECO:0000313" key="2">
    <source>
        <dbReference type="EMBL" id="RDH85500.1"/>
    </source>
</evidence>
<proteinExistence type="predicted"/>
<dbReference type="EMBL" id="QFXE01000013">
    <property type="protein sequence ID" value="RDH85500.1"/>
    <property type="molecule type" value="Genomic_DNA"/>
</dbReference>
<dbReference type="PROSITE" id="PS51833">
    <property type="entry name" value="HDOD"/>
    <property type="match status" value="1"/>
</dbReference>
<reference evidence="2 3" key="1">
    <citation type="journal article" date="2018" name="ISME J.">
        <title>Endosymbiont genomes yield clues of tubeworm success.</title>
        <authorList>
            <person name="Li Y."/>
            <person name="Liles M.R."/>
            <person name="Halanych K.M."/>
        </authorList>
    </citation>
    <scope>NUCLEOTIDE SEQUENCE [LARGE SCALE GENOMIC DNA]</scope>
    <source>
        <strain evidence="2">A1462</strain>
    </source>
</reference>
<gene>
    <name evidence="2" type="ORF">DIZ78_11215</name>
</gene>
<dbReference type="GO" id="GO:0016301">
    <property type="term" value="F:kinase activity"/>
    <property type="evidence" value="ECO:0007669"/>
    <property type="project" value="UniProtKB-KW"/>
</dbReference>
<dbReference type="InterPro" id="IPR013976">
    <property type="entry name" value="HDOD"/>
</dbReference>
<sequence length="282" mass="30970">MSTVWEEISTKVKLISLPGVYLRLKEVLDDPNYTMGGVAEVITHDPAITIRLLRIVNSAYFGLATQIDSVNRAVNLLGTQGVHDLVLAASVAQSFEGMSNEVMDMERFWRKSVVCAITSRELASLCNVLDGERLFVCGLLHDIGHLVIYQMAPGKAQQAIEQTNAHQGSLHQAERTLLGVDYAEVGAAVMRHWKLPQSLWEPTEYQIEPEKAEESQLSASLVHIAALMTEAADRGEQLDDALIRVSPLAWQVTGLSADHCLEASHKVDAQVSGVMQLIFPSN</sequence>
<feature type="domain" description="HDOD" evidence="1">
    <location>
        <begin position="14"/>
        <end position="209"/>
    </location>
</feature>
<dbReference type="SUPFAM" id="SSF109604">
    <property type="entry name" value="HD-domain/PDEase-like"/>
    <property type="match status" value="1"/>
</dbReference>
<accession>A0A370DLQ6</accession>
<protein>
    <submittedName>
        <fullName evidence="2">Histidine kinase</fullName>
    </submittedName>
</protein>
<dbReference type="PANTHER" id="PTHR33525">
    <property type="match status" value="1"/>
</dbReference>
<dbReference type="Pfam" id="PF08668">
    <property type="entry name" value="HDOD"/>
    <property type="match status" value="1"/>
</dbReference>
<name>A0A370DLQ6_9GAMM</name>
<dbReference type="Gene3D" id="1.10.3210.10">
    <property type="entry name" value="Hypothetical protein af1432"/>
    <property type="match status" value="1"/>
</dbReference>
<dbReference type="Proteomes" id="UP000254771">
    <property type="component" value="Unassembled WGS sequence"/>
</dbReference>
<comment type="caution">
    <text evidence="2">The sequence shown here is derived from an EMBL/GenBank/DDBJ whole genome shotgun (WGS) entry which is preliminary data.</text>
</comment>
<evidence type="ECO:0000313" key="3">
    <source>
        <dbReference type="Proteomes" id="UP000254771"/>
    </source>
</evidence>
<dbReference type="PANTHER" id="PTHR33525:SF3">
    <property type="entry name" value="RIBONUCLEASE Y"/>
    <property type="match status" value="1"/>
</dbReference>
<organism evidence="2 3">
    <name type="scientific">endosymbiont of Escarpia spicata</name>
    <dbReference type="NCBI Taxonomy" id="2200908"/>
    <lineage>
        <taxon>Bacteria</taxon>
        <taxon>Pseudomonadati</taxon>
        <taxon>Pseudomonadota</taxon>
        <taxon>Gammaproteobacteria</taxon>
        <taxon>sulfur-oxidizing symbionts</taxon>
    </lineage>
</organism>